<evidence type="ECO:0008006" key="5">
    <source>
        <dbReference type="Google" id="ProtNLM"/>
    </source>
</evidence>
<dbReference type="OrthoDB" id="3267806at2759"/>
<sequence length="349" mass="39024">MSSDAPDETARELFAEATWLQGAIVTAVMYGVALTLACMCFRSLWIRIRSRGPSYRKDIFFFCYVFVVITCATIYNIANAQVTQLGFIDRRNYPGGPSAFEQNNSSIPINVTFVLMDWFADLLMIWRCIVVYRDTRFRVYITIFGVVIFLGTFVTASLWVITVSMPAQAGNNWMSYSLLFPYLSVSLASTIFISCLTVLRFLEHRHRISSVLGSNHGSIYASFAAMIIESASIYSVCSVLYIVPFAIGNPLANAFLQILGMAQGIAPLLIIYRVAEGKAWTQSNTDQTMTSTSFRMRRTSANPTTQGTSHRRSSPLNIQVTFDVQKSTDDSVTKSTEDKEVDCRDCHAV</sequence>
<dbReference type="STRING" id="1036808.A0A0C3A6N7"/>
<evidence type="ECO:0000256" key="1">
    <source>
        <dbReference type="SAM" id="MobiDB-lite"/>
    </source>
</evidence>
<gene>
    <name evidence="3" type="ORF">SCLCIDRAFT_16302</name>
</gene>
<feature type="transmembrane region" description="Helical" evidence="2">
    <location>
        <begin position="173"/>
        <end position="199"/>
    </location>
</feature>
<name>A0A0C3A6N7_9AGAM</name>
<reference evidence="4" key="2">
    <citation type="submission" date="2015-01" db="EMBL/GenBank/DDBJ databases">
        <title>Evolutionary Origins and Diversification of the Mycorrhizal Mutualists.</title>
        <authorList>
            <consortium name="DOE Joint Genome Institute"/>
            <consortium name="Mycorrhizal Genomics Consortium"/>
            <person name="Kohler A."/>
            <person name="Kuo A."/>
            <person name="Nagy L.G."/>
            <person name="Floudas D."/>
            <person name="Copeland A."/>
            <person name="Barry K.W."/>
            <person name="Cichocki N."/>
            <person name="Veneault-Fourrey C."/>
            <person name="LaButti K."/>
            <person name="Lindquist E.A."/>
            <person name="Lipzen A."/>
            <person name="Lundell T."/>
            <person name="Morin E."/>
            <person name="Murat C."/>
            <person name="Riley R."/>
            <person name="Ohm R."/>
            <person name="Sun H."/>
            <person name="Tunlid A."/>
            <person name="Henrissat B."/>
            <person name="Grigoriev I.V."/>
            <person name="Hibbett D.S."/>
            <person name="Martin F."/>
        </authorList>
    </citation>
    <scope>NUCLEOTIDE SEQUENCE [LARGE SCALE GENOMIC DNA]</scope>
    <source>
        <strain evidence="4">Foug A</strain>
    </source>
</reference>
<organism evidence="3 4">
    <name type="scientific">Scleroderma citrinum Foug A</name>
    <dbReference type="NCBI Taxonomy" id="1036808"/>
    <lineage>
        <taxon>Eukaryota</taxon>
        <taxon>Fungi</taxon>
        <taxon>Dikarya</taxon>
        <taxon>Basidiomycota</taxon>
        <taxon>Agaricomycotina</taxon>
        <taxon>Agaricomycetes</taxon>
        <taxon>Agaricomycetidae</taxon>
        <taxon>Boletales</taxon>
        <taxon>Sclerodermatineae</taxon>
        <taxon>Sclerodermataceae</taxon>
        <taxon>Scleroderma</taxon>
    </lineage>
</organism>
<feature type="region of interest" description="Disordered" evidence="1">
    <location>
        <begin position="286"/>
        <end position="313"/>
    </location>
</feature>
<dbReference type="HOGENOM" id="CLU_044614_0_2_1"/>
<feature type="transmembrane region" description="Helical" evidence="2">
    <location>
        <begin position="20"/>
        <end position="39"/>
    </location>
</feature>
<reference evidence="3 4" key="1">
    <citation type="submission" date="2014-04" db="EMBL/GenBank/DDBJ databases">
        <authorList>
            <consortium name="DOE Joint Genome Institute"/>
            <person name="Kuo A."/>
            <person name="Kohler A."/>
            <person name="Nagy L.G."/>
            <person name="Floudas D."/>
            <person name="Copeland A."/>
            <person name="Barry K.W."/>
            <person name="Cichocki N."/>
            <person name="Veneault-Fourrey C."/>
            <person name="LaButti K."/>
            <person name="Lindquist E.A."/>
            <person name="Lipzen A."/>
            <person name="Lundell T."/>
            <person name="Morin E."/>
            <person name="Murat C."/>
            <person name="Sun H."/>
            <person name="Tunlid A."/>
            <person name="Henrissat B."/>
            <person name="Grigoriev I.V."/>
            <person name="Hibbett D.S."/>
            <person name="Martin F."/>
            <person name="Nordberg H.P."/>
            <person name="Cantor M.N."/>
            <person name="Hua S.X."/>
        </authorList>
    </citation>
    <scope>NUCLEOTIDE SEQUENCE [LARGE SCALE GENOMIC DNA]</scope>
    <source>
        <strain evidence="3 4">Foug A</strain>
    </source>
</reference>
<feature type="compositionally biased region" description="Polar residues" evidence="1">
    <location>
        <begin position="301"/>
        <end position="313"/>
    </location>
</feature>
<keyword evidence="4" id="KW-1185">Reference proteome</keyword>
<feature type="transmembrane region" description="Helical" evidence="2">
    <location>
        <begin position="59"/>
        <end position="78"/>
    </location>
</feature>
<protein>
    <recommendedName>
        <fullName evidence="5">G-protein coupled receptors family 1 profile domain-containing protein</fullName>
    </recommendedName>
</protein>
<proteinExistence type="predicted"/>
<keyword evidence="2" id="KW-0812">Transmembrane</keyword>
<keyword evidence="2" id="KW-1133">Transmembrane helix</keyword>
<evidence type="ECO:0000313" key="4">
    <source>
        <dbReference type="Proteomes" id="UP000053989"/>
    </source>
</evidence>
<feature type="transmembrane region" description="Helical" evidence="2">
    <location>
        <begin position="254"/>
        <end position="275"/>
    </location>
</feature>
<dbReference type="Proteomes" id="UP000053989">
    <property type="component" value="Unassembled WGS sequence"/>
</dbReference>
<keyword evidence="2" id="KW-0472">Membrane</keyword>
<accession>A0A0C3A6N7</accession>
<dbReference type="InParanoid" id="A0A0C3A6N7"/>
<evidence type="ECO:0000313" key="3">
    <source>
        <dbReference type="EMBL" id="KIM60467.1"/>
    </source>
</evidence>
<feature type="transmembrane region" description="Helical" evidence="2">
    <location>
        <begin position="219"/>
        <end position="242"/>
    </location>
</feature>
<feature type="transmembrane region" description="Helical" evidence="2">
    <location>
        <begin position="139"/>
        <end position="161"/>
    </location>
</feature>
<dbReference type="AlphaFoldDB" id="A0A0C3A6N7"/>
<feature type="transmembrane region" description="Helical" evidence="2">
    <location>
        <begin position="107"/>
        <end position="132"/>
    </location>
</feature>
<dbReference type="EMBL" id="KN822061">
    <property type="protein sequence ID" value="KIM60467.1"/>
    <property type="molecule type" value="Genomic_DNA"/>
</dbReference>
<evidence type="ECO:0000256" key="2">
    <source>
        <dbReference type="SAM" id="Phobius"/>
    </source>
</evidence>